<sequence length="92" mass="10784">RKKPRQQKWVGVEEDINGDKFSEFVVRDHNGFIRSADGLRITVPFKRQRVTNISLKTQLEKTDQLHIICHGKKKISQQMVIDISLKNIYLHS</sequence>
<name>A0A5J4U1Q0_9EUKA</name>
<protein>
    <submittedName>
        <fullName evidence="1">Uncharacterized protein</fullName>
    </submittedName>
</protein>
<feature type="non-terminal residue" evidence="1">
    <location>
        <position position="1"/>
    </location>
</feature>
<dbReference type="Proteomes" id="UP000324800">
    <property type="component" value="Unassembled WGS sequence"/>
</dbReference>
<reference evidence="1 2" key="1">
    <citation type="submission" date="2019-03" db="EMBL/GenBank/DDBJ databases">
        <title>Single cell metagenomics reveals metabolic interactions within the superorganism composed of flagellate Streblomastix strix and complex community of Bacteroidetes bacteria on its surface.</title>
        <authorList>
            <person name="Treitli S.C."/>
            <person name="Kolisko M."/>
            <person name="Husnik F."/>
            <person name="Keeling P."/>
            <person name="Hampl V."/>
        </authorList>
    </citation>
    <scope>NUCLEOTIDE SEQUENCE [LARGE SCALE GENOMIC DNA]</scope>
    <source>
        <strain evidence="1">ST1C</strain>
    </source>
</reference>
<accession>A0A5J4U1Q0</accession>
<dbReference type="AlphaFoldDB" id="A0A5J4U1Q0"/>
<evidence type="ECO:0000313" key="1">
    <source>
        <dbReference type="EMBL" id="KAA6363565.1"/>
    </source>
</evidence>
<dbReference type="EMBL" id="SNRW01022752">
    <property type="protein sequence ID" value="KAA6363565.1"/>
    <property type="molecule type" value="Genomic_DNA"/>
</dbReference>
<evidence type="ECO:0000313" key="2">
    <source>
        <dbReference type="Proteomes" id="UP000324800"/>
    </source>
</evidence>
<gene>
    <name evidence="1" type="ORF">EZS28_040908</name>
</gene>
<proteinExistence type="predicted"/>
<comment type="caution">
    <text evidence="1">The sequence shown here is derived from an EMBL/GenBank/DDBJ whole genome shotgun (WGS) entry which is preliminary data.</text>
</comment>
<organism evidence="1 2">
    <name type="scientific">Streblomastix strix</name>
    <dbReference type="NCBI Taxonomy" id="222440"/>
    <lineage>
        <taxon>Eukaryota</taxon>
        <taxon>Metamonada</taxon>
        <taxon>Preaxostyla</taxon>
        <taxon>Oxymonadida</taxon>
        <taxon>Streblomastigidae</taxon>
        <taxon>Streblomastix</taxon>
    </lineage>
</organism>